<dbReference type="Pfam" id="PF00849">
    <property type="entry name" value="PseudoU_synth_2"/>
    <property type="match status" value="1"/>
</dbReference>
<dbReference type="CDD" id="cd02557">
    <property type="entry name" value="PseudoU_synth_ScRIB2"/>
    <property type="match status" value="1"/>
</dbReference>
<keyword evidence="3" id="KW-1185">Reference proteome</keyword>
<evidence type="ECO:0000313" key="3">
    <source>
        <dbReference type="Proteomes" id="UP000191144"/>
    </source>
</evidence>
<dbReference type="InterPro" id="IPR050188">
    <property type="entry name" value="RluA_PseudoU_synthase"/>
</dbReference>
<gene>
    <name evidence="2" type="ORF">LAME_0C02080G</name>
</gene>
<dbReference type="InterPro" id="IPR006145">
    <property type="entry name" value="PsdUridine_synth_RsuA/RluA"/>
</dbReference>
<evidence type="ECO:0000259" key="1">
    <source>
        <dbReference type="Pfam" id="PF00849"/>
    </source>
</evidence>
<organism evidence="2 3">
    <name type="scientific">Lachancea meyersii CBS 8951</name>
    <dbReference type="NCBI Taxonomy" id="1266667"/>
    <lineage>
        <taxon>Eukaryota</taxon>
        <taxon>Fungi</taxon>
        <taxon>Dikarya</taxon>
        <taxon>Ascomycota</taxon>
        <taxon>Saccharomycotina</taxon>
        <taxon>Saccharomycetes</taxon>
        <taxon>Saccharomycetales</taxon>
        <taxon>Saccharomycetaceae</taxon>
        <taxon>Lachancea</taxon>
    </lineage>
</organism>
<dbReference type="InterPro" id="IPR020103">
    <property type="entry name" value="PsdUridine_synth_cat_dom_sf"/>
</dbReference>
<evidence type="ECO:0000313" key="2">
    <source>
        <dbReference type="EMBL" id="SCU82615.1"/>
    </source>
</evidence>
<dbReference type="EMBL" id="LT598479">
    <property type="protein sequence ID" value="SCU82615.1"/>
    <property type="molecule type" value="Genomic_DNA"/>
</dbReference>
<dbReference type="OrthoDB" id="424794at2759"/>
<dbReference type="PANTHER" id="PTHR21600:SF42">
    <property type="entry name" value="TRNA PSEUDOURIDINE(31) SYNTHASE"/>
    <property type="match status" value="1"/>
</dbReference>
<dbReference type="SUPFAM" id="SSF55120">
    <property type="entry name" value="Pseudouridine synthase"/>
    <property type="match status" value="1"/>
</dbReference>
<accession>A0A1G4IZI6</accession>
<dbReference type="GO" id="GO:0003723">
    <property type="term" value="F:RNA binding"/>
    <property type="evidence" value="ECO:0007669"/>
    <property type="project" value="InterPro"/>
</dbReference>
<dbReference type="AlphaFoldDB" id="A0A1G4IZI6"/>
<proteinExistence type="predicted"/>
<dbReference type="PANTHER" id="PTHR21600">
    <property type="entry name" value="MITOCHONDRIAL RNA PSEUDOURIDINE SYNTHASE"/>
    <property type="match status" value="1"/>
</dbReference>
<dbReference type="Gene3D" id="3.30.2350.10">
    <property type="entry name" value="Pseudouridine synthase"/>
    <property type="match status" value="1"/>
</dbReference>
<dbReference type="GO" id="GO:0000455">
    <property type="term" value="P:enzyme-directed rRNA pseudouridine synthesis"/>
    <property type="evidence" value="ECO:0007669"/>
    <property type="project" value="TreeGrafter"/>
</dbReference>
<protein>
    <submittedName>
        <fullName evidence="2">LAME_0C02080g1_1</fullName>
    </submittedName>
</protein>
<dbReference type="GO" id="GO:0009982">
    <property type="term" value="F:pseudouridine synthase activity"/>
    <property type="evidence" value="ECO:0007669"/>
    <property type="project" value="InterPro"/>
</dbReference>
<feature type="domain" description="Pseudouridine synthase RsuA/RluA-like" evidence="1">
    <location>
        <begin position="133"/>
        <end position="302"/>
    </location>
</feature>
<name>A0A1G4IZI6_9SACH</name>
<dbReference type="Proteomes" id="UP000191144">
    <property type="component" value="Chromosome C"/>
</dbReference>
<reference evidence="3" key="1">
    <citation type="submission" date="2016-03" db="EMBL/GenBank/DDBJ databases">
        <authorList>
            <person name="Devillers Hugo."/>
        </authorList>
    </citation>
    <scope>NUCLEOTIDE SEQUENCE [LARGE SCALE GENOMIC DNA]</scope>
</reference>
<sequence length="425" mass="48645">MTLDKPRQVLEMVNGIYYAHGLRKIAPYYHSRTSFAKGRWLGRQLLEVLSDELKALSSEQYSLGIQRQEFQIVRNACALSVPETFTAKIENKDIIKTISHKHEPPVRQWCSDESDTEAGKKIGGFEIVHECSDLLVLNKPSGIPIHPTGRYYKNSMVEVLKNQGTDAYPTHRLDKITSGVLIMAKNPYMANKIQGQIRQRTMQKTYLARVEGCFPKVQDSHALGKGCLPSATEACADENKATVEDSEIYTIELKKQFPAAFSVARNATTKFYPVRYYAASNQTLVACQPITGRTHQIRIHLARMGHPIVNDPFYNKKNTKFPRRLQFMLDVYNWNIGSISSERLESYFKDFLRESNSFHDGEPSSIREECKECGINLYPDPQLHDLQLYLHAWKYRDSTGDLDYETSLPIWALDHNLELQAAMKE</sequence>